<dbReference type="InterPro" id="IPR002023">
    <property type="entry name" value="NuoE-like"/>
</dbReference>
<evidence type="ECO:0000256" key="6">
    <source>
        <dbReference type="ARBA" id="ARBA00034078"/>
    </source>
</evidence>
<comment type="cofactor">
    <cofactor evidence="7">
        <name>[2Fe-2S] cluster</name>
        <dbReference type="ChEBI" id="CHEBI:190135"/>
    </cofactor>
    <text evidence="7">Binds 1 [2Fe-2S] cluster.</text>
</comment>
<dbReference type="GO" id="GO:0046872">
    <property type="term" value="F:metal ion binding"/>
    <property type="evidence" value="ECO:0007669"/>
    <property type="project" value="UniProtKB-KW"/>
</dbReference>
<evidence type="ECO:0000256" key="7">
    <source>
        <dbReference type="PIRSR" id="PIRSR000216-1"/>
    </source>
</evidence>
<dbReference type="Pfam" id="PF01257">
    <property type="entry name" value="2Fe-2S_thioredx"/>
    <property type="match status" value="1"/>
</dbReference>
<feature type="binding site" evidence="7">
    <location>
        <position position="124"/>
    </location>
    <ligand>
        <name>[2Fe-2S] cluster</name>
        <dbReference type="ChEBI" id="CHEBI:190135"/>
    </ligand>
</feature>
<dbReference type="GO" id="GO:0051537">
    <property type="term" value="F:2 iron, 2 sulfur cluster binding"/>
    <property type="evidence" value="ECO:0007669"/>
    <property type="project" value="UniProtKB-KW"/>
</dbReference>
<evidence type="ECO:0000256" key="1">
    <source>
        <dbReference type="ARBA" id="ARBA00010643"/>
    </source>
</evidence>
<protein>
    <submittedName>
        <fullName evidence="8">NAD(P)H-dependent oxidoreductase subunit E</fullName>
    </submittedName>
</protein>
<evidence type="ECO:0000256" key="4">
    <source>
        <dbReference type="ARBA" id="ARBA00023004"/>
    </source>
</evidence>
<keyword evidence="2 7" id="KW-0001">2Fe-2S</keyword>
<keyword evidence="4 7" id="KW-0408">Iron</keyword>
<name>A0A933W9J5_UNCEI</name>
<evidence type="ECO:0000313" key="8">
    <source>
        <dbReference type="EMBL" id="MBI5170697.1"/>
    </source>
</evidence>
<comment type="cofactor">
    <cofactor evidence="6">
        <name>[2Fe-2S] cluster</name>
        <dbReference type="ChEBI" id="CHEBI:190135"/>
    </cofactor>
</comment>
<comment type="caution">
    <text evidence="8">The sequence shown here is derived from an EMBL/GenBank/DDBJ whole genome shotgun (WGS) entry which is preliminary data.</text>
</comment>
<dbReference type="Proteomes" id="UP000696931">
    <property type="component" value="Unassembled WGS sequence"/>
</dbReference>
<evidence type="ECO:0000256" key="3">
    <source>
        <dbReference type="ARBA" id="ARBA00022723"/>
    </source>
</evidence>
<keyword evidence="3 7" id="KW-0479">Metal-binding</keyword>
<sequence length="186" mass="20262">MLVGSQQKLQDDIRALVQRHGRTRDALLPILQDLQAKHACVPDFAMQVVADELGLHPAEVYGVVSFYAFLGHEPRGRFVVRLCRTVSCELARTAPVARQLENELGIAFGETTRDGRFSLEWAACLGLCDQGPALLVNDRVYTKVTPERVHAIVEDCRRVFGAHAAQTEPAAHAAQPALAAEGGVTP</sequence>
<dbReference type="Gene3D" id="1.10.10.1590">
    <property type="entry name" value="NADH-quinone oxidoreductase subunit E"/>
    <property type="match status" value="1"/>
</dbReference>
<dbReference type="InterPro" id="IPR041921">
    <property type="entry name" value="NuoE_N"/>
</dbReference>
<feature type="binding site" evidence="7">
    <location>
        <position position="83"/>
    </location>
    <ligand>
        <name>[2Fe-2S] cluster</name>
        <dbReference type="ChEBI" id="CHEBI:190135"/>
    </ligand>
</feature>
<accession>A0A933W9J5</accession>
<feature type="binding site" evidence="7">
    <location>
        <position position="128"/>
    </location>
    <ligand>
        <name>[2Fe-2S] cluster</name>
        <dbReference type="ChEBI" id="CHEBI:190135"/>
    </ligand>
</feature>
<organism evidence="8 9">
    <name type="scientific">Eiseniibacteriota bacterium</name>
    <dbReference type="NCBI Taxonomy" id="2212470"/>
    <lineage>
        <taxon>Bacteria</taxon>
        <taxon>Candidatus Eiseniibacteriota</taxon>
    </lineage>
</organism>
<evidence type="ECO:0000256" key="5">
    <source>
        <dbReference type="ARBA" id="ARBA00023014"/>
    </source>
</evidence>
<dbReference type="PIRSF" id="PIRSF000216">
    <property type="entry name" value="NADH_DH_24kDa"/>
    <property type="match status" value="1"/>
</dbReference>
<dbReference type="PROSITE" id="PS01099">
    <property type="entry name" value="COMPLEX1_24K"/>
    <property type="match status" value="1"/>
</dbReference>
<dbReference type="PANTHER" id="PTHR43342">
    <property type="entry name" value="NADH-QUINONE OXIDOREDUCTASE, E SUBUNIT"/>
    <property type="match status" value="1"/>
</dbReference>
<evidence type="ECO:0000256" key="2">
    <source>
        <dbReference type="ARBA" id="ARBA00022714"/>
    </source>
</evidence>
<keyword evidence="5 7" id="KW-0411">Iron-sulfur</keyword>
<dbReference type="CDD" id="cd03064">
    <property type="entry name" value="TRX_Fd_NuoE"/>
    <property type="match status" value="1"/>
</dbReference>
<comment type="similarity">
    <text evidence="1">Belongs to the complex I 24 kDa subunit family.</text>
</comment>
<dbReference type="InterPro" id="IPR028431">
    <property type="entry name" value="NADP_DH_HndA-like"/>
</dbReference>
<dbReference type="SUPFAM" id="SSF52833">
    <property type="entry name" value="Thioredoxin-like"/>
    <property type="match status" value="1"/>
</dbReference>
<dbReference type="InterPro" id="IPR036249">
    <property type="entry name" value="Thioredoxin-like_sf"/>
</dbReference>
<feature type="binding site" evidence="7">
    <location>
        <position position="88"/>
    </location>
    <ligand>
        <name>[2Fe-2S] cluster</name>
        <dbReference type="ChEBI" id="CHEBI:190135"/>
    </ligand>
</feature>
<dbReference type="Gene3D" id="3.40.30.10">
    <property type="entry name" value="Glutaredoxin"/>
    <property type="match status" value="1"/>
</dbReference>
<proteinExistence type="inferred from homology"/>
<gene>
    <name evidence="8" type="ORF">HZA61_14505</name>
</gene>
<reference evidence="8" key="1">
    <citation type="submission" date="2020-07" db="EMBL/GenBank/DDBJ databases">
        <title>Huge and variable diversity of episymbiotic CPR bacteria and DPANN archaea in groundwater ecosystems.</title>
        <authorList>
            <person name="He C.Y."/>
            <person name="Keren R."/>
            <person name="Whittaker M."/>
            <person name="Farag I.F."/>
            <person name="Doudna J."/>
            <person name="Cate J.H.D."/>
            <person name="Banfield J.F."/>
        </authorList>
    </citation>
    <scope>NUCLEOTIDE SEQUENCE</scope>
    <source>
        <strain evidence="8">NC_groundwater_1813_Pr3_B-0.1um_71_17</strain>
    </source>
</reference>
<dbReference type="EMBL" id="JACRIW010000103">
    <property type="protein sequence ID" value="MBI5170697.1"/>
    <property type="molecule type" value="Genomic_DNA"/>
</dbReference>
<evidence type="ECO:0000313" key="9">
    <source>
        <dbReference type="Proteomes" id="UP000696931"/>
    </source>
</evidence>
<dbReference type="PANTHER" id="PTHR43342:SF1">
    <property type="entry name" value="BIFURCATING [FEFE] HYDROGENASE GAMMA SUBUNIT"/>
    <property type="match status" value="1"/>
</dbReference>
<dbReference type="AlphaFoldDB" id="A0A933W9J5"/>
<dbReference type="GO" id="GO:0016491">
    <property type="term" value="F:oxidoreductase activity"/>
    <property type="evidence" value="ECO:0007669"/>
    <property type="project" value="InterPro"/>
</dbReference>
<dbReference type="InterPro" id="IPR042128">
    <property type="entry name" value="NuoE_dom"/>
</dbReference>